<dbReference type="PIRSF" id="PIRSF037505">
    <property type="entry name" value="Betaine_HMT"/>
    <property type="match status" value="1"/>
</dbReference>
<dbReference type="PANTHER" id="PTHR46015">
    <property type="entry name" value="ZGC:172121"/>
    <property type="match status" value="1"/>
</dbReference>
<dbReference type="Pfam" id="PF02574">
    <property type="entry name" value="S-methyl_trans"/>
    <property type="match status" value="1"/>
</dbReference>
<accession>S3C1G7</accession>
<dbReference type="GO" id="GO:0032259">
    <property type="term" value="P:methylation"/>
    <property type="evidence" value="ECO:0007669"/>
    <property type="project" value="UniProtKB-KW"/>
</dbReference>
<comment type="cofactor">
    <cofactor evidence="5">
        <name>Zn(2+)</name>
        <dbReference type="ChEBI" id="CHEBI:29105"/>
    </cofactor>
</comment>
<dbReference type="eggNOG" id="COG2040">
    <property type="taxonomic scope" value="Bacteria"/>
</dbReference>
<dbReference type="InterPro" id="IPR036589">
    <property type="entry name" value="HCY_dom_sf"/>
</dbReference>
<dbReference type="SUPFAM" id="SSF82282">
    <property type="entry name" value="Homocysteine S-methyltransferase"/>
    <property type="match status" value="1"/>
</dbReference>
<feature type="binding site" evidence="5">
    <location>
        <position position="296"/>
    </location>
    <ligand>
        <name>Zn(2+)</name>
        <dbReference type="ChEBI" id="CHEBI:29105"/>
    </ligand>
</feature>
<keyword evidence="3 5" id="KW-0479">Metal-binding</keyword>
<dbReference type="PROSITE" id="PS50970">
    <property type="entry name" value="HCY"/>
    <property type="match status" value="1"/>
</dbReference>
<gene>
    <name evidence="7" type="ORF">HMPREF1476_00887</name>
</gene>
<dbReference type="GeneID" id="64061291"/>
<dbReference type="HOGENOM" id="CLU_004914_3_2_4"/>
<dbReference type="GO" id="GO:0008898">
    <property type="term" value="F:S-adenosylmethionine-homocysteine S-methyltransferase activity"/>
    <property type="evidence" value="ECO:0007669"/>
    <property type="project" value="TreeGrafter"/>
</dbReference>
<keyword evidence="8" id="KW-1185">Reference proteome</keyword>
<evidence type="ECO:0000256" key="2">
    <source>
        <dbReference type="ARBA" id="ARBA00022679"/>
    </source>
</evidence>
<dbReference type="PANTHER" id="PTHR46015:SF1">
    <property type="entry name" value="HOMOCYSTEINE S-METHYLTRANSFERASE-LIKE ISOFORM 1"/>
    <property type="match status" value="1"/>
</dbReference>
<evidence type="ECO:0000256" key="3">
    <source>
        <dbReference type="ARBA" id="ARBA00022723"/>
    </source>
</evidence>
<feature type="binding site" evidence="5">
    <location>
        <position position="297"/>
    </location>
    <ligand>
        <name>Zn(2+)</name>
        <dbReference type="ChEBI" id="CHEBI:29105"/>
    </ligand>
</feature>
<evidence type="ECO:0000313" key="7">
    <source>
        <dbReference type="EMBL" id="EPE00158.1"/>
    </source>
</evidence>
<evidence type="ECO:0000256" key="4">
    <source>
        <dbReference type="ARBA" id="ARBA00022833"/>
    </source>
</evidence>
<sequence>MALTKHPIADLIARRGGLVIDGAMSTPLEAAGLNLNDTLWSAKALLECPDLVRKVHYDYYAAGANAVEACSYQATEAAFARKGIEKAEASRLIRLSGELVREAKNDVLLEHPEWDPADLLTAGSIGPYGAYLADGSEYTGAYDLTREEYYAFHQLRLDELLNSGMDILAIETQPRFDEIEALLAMIADRDITCWVTVTLKDGDMPDGTKLEVLAKCLDADPHVEAFGFNCVKREWVEPGLKRLSAYTDKPLVVYPNSGETYDPTTKTWHAQGVHEPDWNHYVPLWEHTGARCIGGCCRTLPKDIVQIAELLHRAAEKH</sequence>
<feature type="binding site" evidence="5">
    <location>
        <position position="230"/>
    </location>
    <ligand>
        <name>Zn(2+)</name>
        <dbReference type="ChEBI" id="CHEBI:29105"/>
    </ligand>
</feature>
<feature type="domain" description="Hcy-binding" evidence="6">
    <location>
        <begin position="6"/>
        <end position="311"/>
    </location>
</feature>
<dbReference type="InterPro" id="IPR003726">
    <property type="entry name" value="HCY_dom"/>
</dbReference>
<reference evidence="7 8" key="1">
    <citation type="submission" date="2013-04" db="EMBL/GenBank/DDBJ databases">
        <title>The Genome Sequence of Sutterella wadsworthensis HGA0223.</title>
        <authorList>
            <consortium name="The Broad Institute Genomics Platform"/>
            <person name="Earl A."/>
            <person name="Ward D."/>
            <person name="Feldgarden M."/>
            <person name="Gevers D."/>
            <person name="Schmidt T.M."/>
            <person name="Dover J."/>
            <person name="Dai D."/>
            <person name="Walker B."/>
            <person name="Young S."/>
            <person name="Zeng Q."/>
            <person name="Gargeya S."/>
            <person name="Fitzgerald M."/>
            <person name="Haas B."/>
            <person name="Abouelleil A."/>
            <person name="Allen A.W."/>
            <person name="Alvarado L."/>
            <person name="Arachchi H.M."/>
            <person name="Berlin A.M."/>
            <person name="Chapman S.B."/>
            <person name="Gainer-Dewar J."/>
            <person name="Goldberg J."/>
            <person name="Griggs A."/>
            <person name="Gujja S."/>
            <person name="Hansen M."/>
            <person name="Howarth C."/>
            <person name="Imamovic A."/>
            <person name="Ireland A."/>
            <person name="Larimer J."/>
            <person name="McCowan C."/>
            <person name="Murphy C."/>
            <person name="Pearson M."/>
            <person name="Poon T.W."/>
            <person name="Priest M."/>
            <person name="Roberts A."/>
            <person name="Saif S."/>
            <person name="Shea T."/>
            <person name="Sisk P."/>
            <person name="Sykes S."/>
            <person name="Wortman J."/>
            <person name="Nusbaum C."/>
            <person name="Birren B."/>
        </authorList>
    </citation>
    <scope>NUCLEOTIDE SEQUENCE [LARGE SCALE GENOMIC DNA]</scope>
    <source>
        <strain evidence="7 8">HGA0223</strain>
    </source>
</reference>
<dbReference type="GO" id="GO:0008270">
    <property type="term" value="F:zinc ion binding"/>
    <property type="evidence" value="ECO:0007669"/>
    <property type="project" value="InterPro"/>
</dbReference>
<dbReference type="RefSeq" id="WP_016474210.1">
    <property type="nucleotide sequence ID" value="NZ_KE150480.1"/>
</dbReference>
<dbReference type="NCBIfam" id="NF007020">
    <property type="entry name" value="PRK09485.1"/>
    <property type="match status" value="1"/>
</dbReference>
<proteinExistence type="predicted"/>
<dbReference type="GO" id="GO:0009086">
    <property type="term" value="P:methionine biosynthetic process"/>
    <property type="evidence" value="ECO:0007669"/>
    <property type="project" value="InterPro"/>
</dbReference>
<keyword evidence="4 5" id="KW-0862">Zinc</keyword>
<evidence type="ECO:0000259" key="6">
    <source>
        <dbReference type="PROSITE" id="PS50970"/>
    </source>
</evidence>
<dbReference type="EMBL" id="ATCF01000012">
    <property type="protein sequence ID" value="EPE00158.1"/>
    <property type="molecule type" value="Genomic_DNA"/>
</dbReference>
<evidence type="ECO:0000313" key="8">
    <source>
        <dbReference type="Proteomes" id="UP000014400"/>
    </source>
</evidence>
<organism evidence="7 8">
    <name type="scientific">Sutterella wadsworthensis HGA0223</name>
    <dbReference type="NCBI Taxonomy" id="1203554"/>
    <lineage>
        <taxon>Bacteria</taxon>
        <taxon>Pseudomonadati</taxon>
        <taxon>Pseudomonadota</taxon>
        <taxon>Betaproteobacteria</taxon>
        <taxon>Burkholderiales</taxon>
        <taxon>Sutterellaceae</taxon>
        <taxon>Sutterella</taxon>
    </lineage>
</organism>
<dbReference type="GO" id="GO:0033528">
    <property type="term" value="P:S-methylmethionine cycle"/>
    <property type="evidence" value="ECO:0007669"/>
    <property type="project" value="TreeGrafter"/>
</dbReference>
<dbReference type="InterPro" id="IPR051486">
    <property type="entry name" value="Hcy_S-methyltransferase"/>
</dbReference>
<keyword evidence="1 5" id="KW-0489">Methyltransferase</keyword>
<dbReference type="AlphaFoldDB" id="S3C1G7"/>
<protein>
    <recommendedName>
        <fullName evidence="6">Hcy-binding domain-containing protein</fullName>
    </recommendedName>
</protein>
<dbReference type="InterPro" id="IPR017226">
    <property type="entry name" value="BHMT-like"/>
</dbReference>
<dbReference type="Proteomes" id="UP000014400">
    <property type="component" value="Unassembled WGS sequence"/>
</dbReference>
<evidence type="ECO:0000256" key="1">
    <source>
        <dbReference type="ARBA" id="ARBA00022603"/>
    </source>
</evidence>
<name>S3C1G7_9BURK</name>
<dbReference type="Gene3D" id="3.20.20.330">
    <property type="entry name" value="Homocysteine-binding-like domain"/>
    <property type="match status" value="1"/>
</dbReference>
<dbReference type="STRING" id="1203554.HMPREF1476_00887"/>
<keyword evidence="2 5" id="KW-0808">Transferase</keyword>
<evidence type="ECO:0000256" key="5">
    <source>
        <dbReference type="PROSITE-ProRule" id="PRU00333"/>
    </source>
</evidence>
<dbReference type="PATRIC" id="fig|1203554.3.peg.905"/>
<comment type="caution">
    <text evidence="7">The sequence shown here is derived from an EMBL/GenBank/DDBJ whole genome shotgun (WGS) entry which is preliminary data.</text>
</comment>